<organism evidence="2">
    <name type="scientific">Rhizophora mucronata</name>
    <name type="common">Asiatic mangrove</name>
    <dbReference type="NCBI Taxonomy" id="61149"/>
    <lineage>
        <taxon>Eukaryota</taxon>
        <taxon>Viridiplantae</taxon>
        <taxon>Streptophyta</taxon>
        <taxon>Embryophyta</taxon>
        <taxon>Tracheophyta</taxon>
        <taxon>Spermatophyta</taxon>
        <taxon>Magnoliopsida</taxon>
        <taxon>eudicotyledons</taxon>
        <taxon>Gunneridae</taxon>
        <taxon>Pentapetalae</taxon>
        <taxon>rosids</taxon>
        <taxon>fabids</taxon>
        <taxon>Malpighiales</taxon>
        <taxon>Rhizophoraceae</taxon>
        <taxon>Rhizophora</taxon>
    </lineage>
</organism>
<dbReference type="InterPro" id="IPR015590">
    <property type="entry name" value="Aldehyde_DH_dom"/>
</dbReference>
<sequence length="117" mass="12890">MEIYKEEIFGPVLLCLQANTMEEAINIVNRNKYSNGACIFTTSGMAARKFQTEVEVSQVGINVPPSVPFSSFISAKPSFVGELSFDGKAGIQFYTQFKTVTQQWSNLQSGELPLPSL</sequence>
<dbReference type="EMBL" id="GGEC01008419">
    <property type="protein sequence ID" value="MBW88902.1"/>
    <property type="molecule type" value="Transcribed_RNA"/>
</dbReference>
<dbReference type="AlphaFoldDB" id="A0A2P2J5Y0"/>
<dbReference type="Gene3D" id="3.40.309.10">
    <property type="entry name" value="Aldehyde Dehydrogenase, Chain A, domain 2"/>
    <property type="match status" value="1"/>
</dbReference>
<dbReference type="SUPFAM" id="SSF53720">
    <property type="entry name" value="ALDH-like"/>
    <property type="match status" value="1"/>
</dbReference>
<protein>
    <recommendedName>
        <fullName evidence="1">Aldehyde dehydrogenase domain-containing protein</fullName>
    </recommendedName>
</protein>
<dbReference type="InterPro" id="IPR016163">
    <property type="entry name" value="Ald_DH_C"/>
</dbReference>
<dbReference type="InterPro" id="IPR016161">
    <property type="entry name" value="Ald_DH/histidinol_DH"/>
</dbReference>
<dbReference type="GO" id="GO:0004491">
    <property type="term" value="F:methylmalonate-semialdehyde dehydrogenase (acylating, NAD) activity"/>
    <property type="evidence" value="ECO:0007669"/>
    <property type="project" value="InterPro"/>
</dbReference>
<dbReference type="GO" id="GO:0006210">
    <property type="term" value="P:thymine catabolic process"/>
    <property type="evidence" value="ECO:0007669"/>
    <property type="project" value="TreeGrafter"/>
</dbReference>
<dbReference type="PANTHER" id="PTHR43866">
    <property type="entry name" value="MALONATE-SEMIALDEHYDE DEHYDROGENASE"/>
    <property type="match status" value="1"/>
</dbReference>
<evidence type="ECO:0000259" key="1">
    <source>
        <dbReference type="Pfam" id="PF00171"/>
    </source>
</evidence>
<dbReference type="GO" id="GO:0006574">
    <property type="term" value="P:L-valine catabolic process"/>
    <property type="evidence" value="ECO:0007669"/>
    <property type="project" value="TreeGrafter"/>
</dbReference>
<reference evidence="2" key="1">
    <citation type="submission" date="2018-02" db="EMBL/GenBank/DDBJ databases">
        <title>Rhizophora mucronata_Transcriptome.</title>
        <authorList>
            <person name="Meera S.P."/>
            <person name="Sreeshan A."/>
            <person name="Augustine A."/>
        </authorList>
    </citation>
    <scope>NUCLEOTIDE SEQUENCE</scope>
    <source>
        <tissue evidence="2">Leaf</tissue>
    </source>
</reference>
<accession>A0A2P2J5Y0</accession>
<feature type="domain" description="Aldehyde dehydrogenase" evidence="1">
    <location>
        <begin position="1"/>
        <end position="100"/>
    </location>
</feature>
<name>A0A2P2J5Y0_RHIMU</name>
<evidence type="ECO:0000313" key="2">
    <source>
        <dbReference type="EMBL" id="MBW88902.1"/>
    </source>
</evidence>
<dbReference type="InterPro" id="IPR010061">
    <property type="entry name" value="MeMal-semiAld_DH"/>
</dbReference>
<dbReference type="Pfam" id="PF00171">
    <property type="entry name" value="Aldedh"/>
    <property type="match status" value="1"/>
</dbReference>
<proteinExistence type="predicted"/>
<dbReference type="GO" id="GO:0005739">
    <property type="term" value="C:mitochondrion"/>
    <property type="evidence" value="ECO:0007669"/>
    <property type="project" value="TreeGrafter"/>
</dbReference>
<dbReference type="PANTHER" id="PTHR43866:SF6">
    <property type="entry name" value="METHYLMALONATE-SEMIALDEHYDE DEHYDROGENASE (COA ACYLATING)"/>
    <property type="match status" value="1"/>
</dbReference>